<feature type="transmembrane region" description="Helical" evidence="12">
    <location>
        <begin position="132"/>
        <end position="154"/>
    </location>
</feature>
<dbReference type="GeneTree" id="ENSGT01010000229727"/>
<keyword evidence="14" id="KW-1185">Reference proteome</keyword>
<dbReference type="InterPro" id="IPR007960">
    <property type="entry name" value="TAS2R"/>
</dbReference>
<dbReference type="Proteomes" id="UP000694569">
    <property type="component" value="Unplaced"/>
</dbReference>
<dbReference type="GO" id="GO:0033038">
    <property type="term" value="F:bitter taste receptor activity"/>
    <property type="evidence" value="ECO:0007669"/>
    <property type="project" value="InterPro"/>
</dbReference>
<keyword evidence="8 12" id="KW-0472">Membrane</keyword>
<dbReference type="Pfam" id="PF05296">
    <property type="entry name" value="TAS2R"/>
    <property type="match status" value="1"/>
</dbReference>
<keyword evidence="5 12" id="KW-0812">Transmembrane</keyword>
<evidence type="ECO:0000256" key="7">
    <source>
        <dbReference type="ARBA" id="ARBA00023040"/>
    </source>
</evidence>
<evidence type="ECO:0000256" key="6">
    <source>
        <dbReference type="ARBA" id="ARBA00022989"/>
    </source>
</evidence>
<proteinExistence type="inferred from homology"/>
<keyword evidence="9" id="KW-0675">Receptor</keyword>
<dbReference type="SUPFAM" id="SSF81321">
    <property type="entry name" value="Family A G protein-coupled receptor-like"/>
    <property type="match status" value="1"/>
</dbReference>
<protein>
    <recommendedName>
        <fullName evidence="15">Taste receptor type 2</fullName>
    </recommendedName>
</protein>
<reference evidence="13" key="1">
    <citation type="submission" date="2025-05" db="UniProtKB">
        <authorList>
            <consortium name="Ensembl"/>
        </authorList>
    </citation>
    <scope>IDENTIFICATION</scope>
</reference>
<keyword evidence="10" id="KW-0807">Transducer</keyword>
<name>A0A8C5QIQ2_9ANUR</name>
<organism evidence="13 14">
    <name type="scientific">Leptobrachium leishanense</name>
    <name type="common">Leishan spiny toad</name>
    <dbReference type="NCBI Taxonomy" id="445787"/>
    <lineage>
        <taxon>Eukaryota</taxon>
        <taxon>Metazoa</taxon>
        <taxon>Chordata</taxon>
        <taxon>Craniata</taxon>
        <taxon>Vertebrata</taxon>
        <taxon>Euteleostomi</taxon>
        <taxon>Amphibia</taxon>
        <taxon>Batrachia</taxon>
        <taxon>Anura</taxon>
        <taxon>Pelobatoidea</taxon>
        <taxon>Megophryidae</taxon>
        <taxon>Leptobrachium</taxon>
    </lineage>
</organism>
<dbReference type="GO" id="GO:0016020">
    <property type="term" value="C:membrane"/>
    <property type="evidence" value="ECO:0007669"/>
    <property type="project" value="UniProtKB-SubCell"/>
</dbReference>
<evidence type="ECO:0000313" key="14">
    <source>
        <dbReference type="Proteomes" id="UP000694569"/>
    </source>
</evidence>
<dbReference type="Gene3D" id="1.20.1070.10">
    <property type="entry name" value="Rhodopsin 7-helix transmembrane proteins"/>
    <property type="match status" value="1"/>
</dbReference>
<evidence type="ECO:0000256" key="3">
    <source>
        <dbReference type="ARBA" id="ARBA00022480"/>
    </source>
</evidence>
<evidence type="ECO:0000313" key="13">
    <source>
        <dbReference type="Ensembl" id="ENSLLEP00000037843.1"/>
    </source>
</evidence>
<evidence type="ECO:0008006" key="15">
    <source>
        <dbReference type="Google" id="ProtNLM"/>
    </source>
</evidence>
<dbReference type="OrthoDB" id="8876749at2759"/>
<feature type="transmembrane region" description="Helical" evidence="12">
    <location>
        <begin position="12"/>
        <end position="34"/>
    </location>
</feature>
<evidence type="ECO:0000256" key="5">
    <source>
        <dbReference type="ARBA" id="ARBA00022692"/>
    </source>
</evidence>
<evidence type="ECO:0000256" key="9">
    <source>
        <dbReference type="ARBA" id="ARBA00023170"/>
    </source>
</evidence>
<comment type="subcellular location">
    <subcellularLocation>
        <location evidence="1">Membrane</location>
        <topology evidence="1">Multi-pass membrane protein</topology>
    </subcellularLocation>
</comment>
<dbReference type="Ensembl" id="ENSLLET00000039302.1">
    <property type="protein sequence ID" value="ENSLLEP00000037843.1"/>
    <property type="gene ID" value="ENSLLEG00000023984.1"/>
</dbReference>
<sequence>MTSTKYLVHDIPFLVVFLFVFIIGFTLNLFLAAVDFPDWLKGRKVKASVKIQCVLALSRFFLLCFSLMQVLMSVSGQDEELIINSILTFFNISVNYTGLWYLTLWSVLFFLKIADRMHALFIRLKVVMTRRLMCFTVGVTIIAFGSAVLHVWGLESALKDAQPRNVTNAACKPLFSVLILYSVATGNSGPFIIYSVSFIMLVTSLCRHMIQMRSSVVGLSKSNLDSYYVAIKTLAVCYLIFGLQVGANVLGSTYLS</sequence>
<evidence type="ECO:0000256" key="2">
    <source>
        <dbReference type="ARBA" id="ARBA00007376"/>
    </source>
</evidence>
<evidence type="ECO:0000256" key="1">
    <source>
        <dbReference type="ARBA" id="ARBA00004141"/>
    </source>
</evidence>
<evidence type="ECO:0000256" key="12">
    <source>
        <dbReference type="SAM" id="Phobius"/>
    </source>
</evidence>
<keyword evidence="6 12" id="KW-1133">Transmembrane helix</keyword>
<keyword evidence="3" id="KW-0919">Taste</keyword>
<keyword evidence="7" id="KW-0297">G-protein coupled receptor</keyword>
<comment type="similarity">
    <text evidence="2 11">Belongs to the G-protein coupled receptor T2R family.</text>
</comment>
<evidence type="ECO:0000256" key="11">
    <source>
        <dbReference type="RuleBase" id="RU004423"/>
    </source>
</evidence>
<dbReference type="PANTHER" id="PTHR11394:SF160">
    <property type="entry name" value="TASTE RECEPTOR TYPE 2"/>
    <property type="match status" value="1"/>
</dbReference>
<feature type="transmembrane region" description="Helical" evidence="12">
    <location>
        <begin position="86"/>
        <end position="111"/>
    </location>
</feature>
<dbReference type="Ensembl" id="ENSLLET00000013993.1">
    <property type="protein sequence ID" value="ENSLLEP00000013471.1"/>
    <property type="gene ID" value="ENSLLEG00000008526.1"/>
</dbReference>
<dbReference type="GO" id="GO:0004930">
    <property type="term" value="F:G protein-coupled receptor activity"/>
    <property type="evidence" value="ECO:0007669"/>
    <property type="project" value="UniProtKB-KW"/>
</dbReference>
<evidence type="ECO:0000256" key="8">
    <source>
        <dbReference type="ARBA" id="ARBA00023136"/>
    </source>
</evidence>
<keyword evidence="4" id="KW-0716">Sensory transduction</keyword>
<accession>A0A8C5QIQ2</accession>
<feature type="transmembrane region" description="Helical" evidence="12">
    <location>
        <begin position="227"/>
        <end position="247"/>
    </location>
</feature>
<evidence type="ECO:0000256" key="4">
    <source>
        <dbReference type="ARBA" id="ARBA00022606"/>
    </source>
</evidence>
<dbReference type="PANTHER" id="PTHR11394">
    <property type="entry name" value="TASTE RECEPTOR TYPE 2"/>
    <property type="match status" value="1"/>
</dbReference>
<dbReference type="AlphaFoldDB" id="A0A8C5QIQ2"/>
<evidence type="ECO:0000256" key="10">
    <source>
        <dbReference type="ARBA" id="ARBA00023224"/>
    </source>
</evidence>
<feature type="transmembrane region" description="Helical" evidence="12">
    <location>
        <begin position="54"/>
        <end position="74"/>
    </location>
</feature>
<feature type="transmembrane region" description="Helical" evidence="12">
    <location>
        <begin position="174"/>
        <end position="206"/>
    </location>
</feature>